<dbReference type="EMBL" id="CH445333">
    <property type="protein sequence ID" value="EAT86169.1"/>
    <property type="molecule type" value="Genomic_DNA"/>
</dbReference>
<proteinExistence type="predicted"/>
<dbReference type="Proteomes" id="UP000001055">
    <property type="component" value="Unassembled WGS sequence"/>
</dbReference>
<keyword evidence="2" id="KW-0472">Membrane</keyword>
<evidence type="ECO:0000313" key="3">
    <source>
        <dbReference type="EMBL" id="EAT86169.1"/>
    </source>
</evidence>
<dbReference type="InParanoid" id="Q0UPH6"/>
<name>Q0UPH6_PHANO</name>
<protein>
    <submittedName>
        <fullName evidence="3">Uncharacterized protein</fullName>
    </submittedName>
</protein>
<keyword evidence="2" id="KW-0812">Transmembrane</keyword>
<accession>Q0UPH6</accession>
<dbReference type="AlphaFoldDB" id="Q0UPH6"/>
<organism evidence="3 4">
    <name type="scientific">Phaeosphaeria nodorum (strain SN15 / ATCC MYA-4574 / FGSC 10173)</name>
    <name type="common">Glume blotch fungus</name>
    <name type="synonym">Parastagonospora nodorum</name>
    <dbReference type="NCBI Taxonomy" id="321614"/>
    <lineage>
        <taxon>Eukaryota</taxon>
        <taxon>Fungi</taxon>
        <taxon>Dikarya</taxon>
        <taxon>Ascomycota</taxon>
        <taxon>Pezizomycotina</taxon>
        <taxon>Dothideomycetes</taxon>
        <taxon>Pleosporomycetidae</taxon>
        <taxon>Pleosporales</taxon>
        <taxon>Pleosporineae</taxon>
        <taxon>Phaeosphaeriaceae</taxon>
        <taxon>Parastagonospora</taxon>
    </lineage>
</organism>
<dbReference type="KEGG" id="pno:SNOG_06338"/>
<evidence type="ECO:0000256" key="2">
    <source>
        <dbReference type="SAM" id="Phobius"/>
    </source>
</evidence>
<feature type="region of interest" description="Disordered" evidence="1">
    <location>
        <begin position="157"/>
        <end position="203"/>
    </location>
</feature>
<feature type="compositionally biased region" description="Low complexity" evidence="1">
    <location>
        <begin position="165"/>
        <end position="185"/>
    </location>
</feature>
<feature type="transmembrane region" description="Helical" evidence="2">
    <location>
        <begin position="30"/>
        <end position="52"/>
    </location>
</feature>
<reference evidence="4" key="1">
    <citation type="journal article" date="2007" name="Plant Cell">
        <title>Dothideomycete-plant interactions illuminated by genome sequencing and EST analysis of the wheat pathogen Stagonospora nodorum.</title>
        <authorList>
            <person name="Hane J.K."/>
            <person name="Lowe R.G."/>
            <person name="Solomon P.S."/>
            <person name="Tan K.C."/>
            <person name="Schoch C.L."/>
            <person name="Spatafora J.W."/>
            <person name="Crous P.W."/>
            <person name="Kodira C."/>
            <person name="Birren B.W."/>
            <person name="Galagan J.E."/>
            <person name="Torriani S.F."/>
            <person name="McDonald B.A."/>
            <person name="Oliver R.P."/>
        </authorList>
    </citation>
    <scope>NUCLEOTIDE SEQUENCE [LARGE SCALE GENOMIC DNA]</scope>
    <source>
        <strain evidence="4">SN15 / ATCC MYA-4574 / FGSC 10173</strain>
    </source>
</reference>
<evidence type="ECO:0000313" key="4">
    <source>
        <dbReference type="Proteomes" id="UP000001055"/>
    </source>
</evidence>
<evidence type="ECO:0000256" key="1">
    <source>
        <dbReference type="SAM" id="MobiDB-lite"/>
    </source>
</evidence>
<gene>
    <name evidence="3" type="ORF">SNOG_06338</name>
</gene>
<sequence>MAVIPTSTTIASDAFMGTAQLNEPLLRREVAVAVGATIPVVILVILCVGFLLRRARASRNASPRECDTRVYQESKLEDGFRIVESGGEILAKKSEMEGSSRTDNDVVQRCERADSLAELSNDCAPAELYSQPLDTSQDYFASPGSCTYGQLKSTAELEAPSSPIPQSSPTLSPGLLPGPNLTPVPASSPVLSPDCVRSPRSSFSRESGVASASIFTSADSVEPGVSTPLMDNISPPFSDQPVGPYELDAVGVDSPMWMVGRVPYRWEPTTGANRMFFEADQDILPFGLKRKASQEAMSSRQRLGYAALPGSWQEFDGLGSATGMSIGVDQDFCFIDPCWATESRFCASDSVLQHDDRSCWDGSSLCEKQLMPDRIAPVDSGPSCVLEQRRQLMNESQQRFFFNAVAALHAQQDELHARFGVASPTLRENFELDGSSSAAHASAQSPSSLQSSCSFFVPETPRTSATSSTFFTTQTKQLNSDFSTVSSATTATSQPQAQSSIYVLSMWQTLRSSC</sequence>
<keyword evidence="2" id="KW-1133">Transmembrane helix</keyword>
<dbReference type="RefSeq" id="XP_001796713.1">
    <property type="nucleotide sequence ID" value="XM_001796661.1"/>
</dbReference>
<dbReference type="GeneID" id="5973592"/>
<dbReference type="HOGENOM" id="CLU_530081_0_0_1"/>